<evidence type="ECO:0000256" key="5">
    <source>
        <dbReference type="ARBA" id="ARBA00022801"/>
    </source>
</evidence>
<comment type="catalytic activity">
    <reaction evidence="1">
        <text>Thiol-dependent hydrolysis of ester, thioester, amide, peptide and isopeptide bonds formed by the C-terminal Gly of ubiquitin (a 76-residue protein attached to proteins as an intracellular targeting signal).</text>
        <dbReference type="EC" id="3.4.19.12"/>
    </reaction>
</comment>
<dbReference type="InterPro" id="IPR051346">
    <property type="entry name" value="OTU_Deubiquitinase"/>
</dbReference>
<evidence type="ECO:0000256" key="1">
    <source>
        <dbReference type="ARBA" id="ARBA00000707"/>
    </source>
</evidence>
<gene>
    <name evidence="8" type="ORF">B0J13DRAFT_627710</name>
</gene>
<dbReference type="OrthoDB" id="4776863at2759"/>
<evidence type="ECO:0000256" key="2">
    <source>
        <dbReference type="ARBA" id="ARBA00012759"/>
    </source>
</evidence>
<proteinExistence type="predicted"/>
<evidence type="ECO:0000256" key="6">
    <source>
        <dbReference type="ARBA" id="ARBA00022807"/>
    </source>
</evidence>
<dbReference type="PANTHER" id="PTHR13367:SF33">
    <property type="entry name" value="P-LOOP CONTAINING NUCLEOSIDE TRIPHOSPHATE HYDROLASE PROTEIN"/>
    <property type="match status" value="1"/>
</dbReference>
<keyword evidence="3" id="KW-0645">Protease</keyword>
<organism evidence="8 9">
    <name type="scientific">Dactylonectria estremocensis</name>
    <dbReference type="NCBI Taxonomy" id="1079267"/>
    <lineage>
        <taxon>Eukaryota</taxon>
        <taxon>Fungi</taxon>
        <taxon>Dikarya</taxon>
        <taxon>Ascomycota</taxon>
        <taxon>Pezizomycotina</taxon>
        <taxon>Sordariomycetes</taxon>
        <taxon>Hypocreomycetidae</taxon>
        <taxon>Hypocreales</taxon>
        <taxon>Nectriaceae</taxon>
        <taxon>Dactylonectria</taxon>
    </lineage>
</organism>
<dbReference type="Proteomes" id="UP000717696">
    <property type="component" value="Unassembled WGS sequence"/>
</dbReference>
<evidence type="ECO:0000259" key="7">
    <source>
        <dbReference type="Pfam" id="PF12340"/>
    </source>
</evidence>
<sequence length="127" mass="14145">MGAPLRLYNRPSAFCGARENEAELLRELQNLGHVTEDIVEHPEWLLLECESEIMIREVQKQIAREMISPLKNNNSVMQLSMGEGKSSVIVPIVATALGNGKQLVRVIVAKPQANQIHQMLLSKLAGY</sequence>
<dbReference type="Pfam" id="PF12340">
    <property type="entry name" value="DUF3638"/>
    <property type="match status" value="1"/>
</dbReference>
<reference evidence="8" key="1">
    <citation type="journal article" date="2021" name="Nat. Commun.">
        <title>Genetic determinants of endophytism in the Arabidopsis root mycobiome.</title>
        <authorList>
            <person name="Mesny F."/>
            <person name="Miyauchi S."/>
            <person name="Thiergart T."/>
            <person name="Pickel B."/>
            <person name="Atanasova L."/>
            <person name="Karlsson M."/>
            <person name="Huettel B."/>
            <person name="Barry K.W."/>
            <person name="Haridas S."/>
            <person name="Chen C."/>
            <person name="Bauer D."/>
            <person name="Andreopoulos W."/>
            <person name="Pangilinan J."/>
            <person name="LaButti K."/>
            <person name="Riley R."/>
            <person name="Lipzen A."/>
            <person name="Clum A."/>
            <person name="Drula E."/>
            <person name="Henrissat B."/>
            <person name="Kohler A."/>
            <person name="Grigoriev I.V."/>
            <person name="Martin F.M."/>
            <person name="Hacquard S."/>
        </authorList>
    </citation>
    <scope>NUCLEOTIDE SEQUENCE</scope>
    <source>
        <strain evidence="8">MPI-CAGE-AT-0021</strain>
    </source>
</reference>
<comment type="caution">
    <text evidence="8">The sequence shown here is derived from an EMBL/GenBank/DDBJ whole genome shotgun (WGS) entry which is preliminary data.</text>
</comment>
<evidence type="ECO:0000313" key="8">
    <source>
        <dbReference type="EMBL" id="KAH7127984.1"/>
    </source>
</evidence>
<dbReference type="GO" id="GO:0006508">
    <property type="term" value="P:proteolysis"/>
    <property type="evidence" value="ECO:0007669"/>
    <property type="project" value="UniProtKB-KW"/>
</dbReference>
<keyword evidence="4" id="KW-0833">Ubl conjugation pathway</keyword>
<keyword evidence="6" id="KW-0788">Thiol protease</keyword>
<dbReference type="GO" id="GO:0004843">
    <property type="term" value="F:cysteine-type deubiquitinase activity"/>
    <property type="evidence" value="ECO:0007669"/>
    <property type="project" value="UniProtKB-EC"/>
</dbReference>
<keyword evidence="9" id="KW-1185">Reference proteome</keyword>
<dbReference type="EMBL" id="JAGMUU010000022">
    <property type="protein sequence ID" value="KAH7127984.1"/>
    <property type="molecule type" value="Genomic_DNA"/>
</dbReference>
<dbReference type="AlphaFoldDB" id="A0A9P9IQZ4"/>
<keyword evidence="5" id="KW-0378">Hydrolase</keyword>
<dbReference type="EC" id="3.4.19.12" evidence="2"/>
<protein>
    <recommendedName>
        <fullName evidence="2">ubiquitinyl hydrolase 1</fullName>
        <ecNumber evidence="2">3.4.19.12</ecNumber>
    </recommendedName>
</protein>
<evidence type="ECO:0000256" key="3">
    <source>
        <dbReference type="ARBA" id="ARBA00022670"/>
    </source>
</evidence>
<feature type="domain" description="DUF3638" evidence="7">
    <location>
        <begin position="37"/>
        <end position="126"/>
    </location>
</feature>
<accession>A0A9P9IQZ4</accession>
<dbReference type="PANTHER" id="PTHR13367">
    <property type="entry name" value="UBIQUITIN THIOESTERASE"/>
    <property type="match status" value="1"/>
</dbReference>
<evidence type="ECO:0000256" key="4">
    <source>
        <dbReference type="ARBA" id="ARBA00022786"/>
    </source>
</evidence>
<name>A0A9P9IQZ4_9HYPO</name>
<evidence type="ECO:0000313" key="9">
    <source>
        <dbReference type="Proteomes" id="UP000717696"/>
    </source>
</evidence>
<dbReference type="InterPro" id="IPR022099">
    <property type="entry name" value="DUF3638"/>
</dbReference>